<dbReference type="GeneID" id="66103425"/>
<evidence type="ECO:0000313" key="1">
    <source>
        <dbReference type="EMBL" id="KAG7441365.1"/>
    </source>
</evidence>
<comment type="caution">
    <text evidence="1">The sequence shown here is derived from an EMBL/GenBank/DDBJ whole genome shotgun (WGS) entry which is preliminary data.</text>
</comment>
<evidence type="ECO:0000313" key="2">
    <source>
        <dbReference type="Proteomes" id="UP000812287"/>
    </source>
</evidence>
<dbReference type="EMBL" id="MU250560">
    <property type="protein sequence ID" value="KAG7441365.1"/>
    <property type="molecule type" value="Genomic_DNA"/>
</dbReference>
<dbReference type="Proteomes" id="UP000812287">
    <property type="component" value="Unassembled WGS sequence"/>
</dbReference>
<protein>
    <submittedName>
        <fullName evidence="1">Uncharacterized protein</fullName>
    </submittedName>
</protein>
<dbReference type="AlphaFoldDB" id="A0A9P8AMY9"/>
<reference evidence="1" key="1">
    <citation type="submission" date="2020-11" db="EMBL/GenBank/DDBJ databases">
        <title>Adaptations for nitrogen fixation in a non-lichenized fungal sporocarp promotes dispersal by wood-feeding termites.</title>
        <authorList>
            <consortium name="DOE Joint Genome Institute"/>
            <person name="Koch R.A."/>
            <person name="Yoon G."/>
            <person name="Arayal U."/>
            <person name="Lail K."/>
            <person name="Amirebrahimi M."/>
            <person name="Labutti K."/>
            <person name="Lipzen A."/>
            <person name="Riley R."/>
            <person name="Barry K."/>
            <person name="Henrissat B."/>
            <person name="Grigoriev I.V."/>
            <person name="Herr J.R."/>
            <person name="Aime M.C."/>
        </authorList>
    </citation>
    <scope>NUCLEOTIDE SEQUENCE</scope>
    <source>
        <strain evidence="1">MCA 3950</strain>
    </source>
</reference>
<gene>
    <name evidence="1" type="ORF">BT62DRAFT_485149</name>
</gene>
<accession>A0A9P8AMY9</accession>
<keyword evidence="2" id="KW-1185">Reference proteome</keyword>
<sequence length="189" mass="20540">MIQRASELALDLRVGIIIPGIPHPNPFSSFALLSSSSLLIIVTLKDHLDAVTVSGFEIMTSVIPLVSLTCRGLVIQNVLVFRAGLMIDDFSLDFHWRCKVLPRMLSSSHFLRNGHGNGVDTCGLDGEGEEDQEPKSSMSLWVCRARGSLSKHAQPVPYPMACNLPDHNAPAHAIFSERGLPNLDIDGGD</sequence>
<name>A0A9P8AMY9_9AGAR</name>
<proteinExistence type="predicted"/>
<dbReference type="RefSeq" id="XP_043034865.1">
    <property type="nucleotide sequence ID" value="XM_043181129.1"/>
</dbReference>
<organism evidence="1 2">
    <name type="scientific">Guyanagaster necrorhizus</name>
    <dbReference type="NCBI Taxonomy" id="856835"/>
    <lineage>
        <taxon>Eukaryota</taxon>
        <taxon>Fungi</taxon>
        <taxon>Dikarya</taxon>
        <taxon>Basidiomycota</taxon>
        <taxon>Agaricomycotina</taxon>
        <taxon>Agaricomycetes</taxon>
        <taxon>Agaricomycetidae</taxon>
        <taxon>Agaricales</taxon>
        <taxon>Marasmiineae</taxon>
        <taxon>Physalacriaceae</taxon>
        <taxon>Guyanagaster</taxon>
    </lineage>
</organism>